<feature type="transmembrane region" description="Helical" evidence="2">
    <location>
        <begin position="522"/>
        <end position="541"/>
    </location>
</feature>
<dbReference type="EMBL" id="CAMXCT010000541">
    <property type="protein sequence ID" value="CAI3980175.1"/>
    <property type="molecule type" value="Genomic_DNA"/>
</dbReference>
<feature type="transmembrane region" description="Helical" evidence="2">
    <location>
        <begin position="160"/>
        <end position="180"/>
    </location>
</feature>
<accession>A0A9P1BV99</accession>
<feature type="transmembrane region" description="Helical" evidence="2">
    <location>
        <begin position="130"/>
        <end position="154"/>
    </location>
</feature>
<feature type="compositionally biased region" description="Basic and acidic residues" evidence="1">
    <location>
        <begin position="26"/>
        <end position="35"/>
    </location>
</feature>
<evidence type="ECO:0000256" key="1">
    <source>
        <dbReference type="SAM" id="MobiDB-lite"/>
    </source>
</evidence>
<comment type="caution">
    <text evidence="3">The sequence shown here is derived from an EMBL/GenBank/DDBJ whole genome shotgun (WGS) entry which is preliminary data.</text>
</comment>
<feature type="transmembrane region" description="Helical" evidence="2">
    <location>
        <begin position="446"/>
        <end position="469"/>
    </location>
</feature>
<evidence type="ECO:0000313" key="5">
    <source>
        <dbReference type="Proteomes" id="UP001152797"/>
    </source>
</evidence>
<proteinExistence type="predicted"/>
<dbReference type="EMBL" id="CAMXCT030000541">
    <property type="protein sequence ID" value="CAL4767487.1"/>
    <property type="molecule type" value="Genomic_DNA"/>
</dbReference>
<feature type="region of interest" description="Disordered" evidence="1">
    <location>
        <begin position="1"/>
        <end position="59"/>
    </location>
</feature>
<reference evidence="3" key="1">
    <citation type="submission" date="2022-10" db="EMBL/GenBank/DDBJ databases">
        <authorList>
            <person name="Chen Y."/>
            <person name="Dougan E. K."/>
            <person name="Chan C."/>
            <person name="Rhodes N."/>
            <person name="Thang M."/>
        </authorList>
    </citation>
    <scope>NUCLEOTIDE SEQUENCE</scope>
</reference>
<evidence type="ECO:0000313" key="3">
    <source>
        <dbReference type="EMBL" id="CAI3980175.1"/>
    </source>
</evidence>
<evidence type="ECO:0000313" key="4">
    <source>
        <dbReference type="EMBL" id="CAL4767487.1"/>
    </source>
</evidence>
<organism evidence="3">
    <name type="scientific">Cladocopium goreaui</name>
    <dbReference type="NCBI Taxonomy" id="2562237"/>
    <lineage>
        <taxon>Eukaryota</taxon>
        <taxon>Sar</taxon>
        <taxon>Alveolata</taxon>
        <taxon>Dinophyceae</taxon>
        <taxon>Suessiales</taxon>
        <taxon>Symbiodiniaceae</taxon>
        <taxon>Cladocopium</taxon>
    </lineage>
</organism>
<sequence>MASDGGDGPKDDPETWSLPTVLGVRTSERSPERSQRLSASRPARPAPPRGGSGGGSRGALTEDMAEIEAELLRGVSLSTALNGLGKHWKLPSLTSMYEIQQKSAYKLSFEVAAFHHFLSHDWKTSRWAKYWSILILFNLRAATIATFLAAVLVGMVAARFLPWLIFVFSLCFWQSLRSVFRRPLVVFVDKLCIAQHDPALKAKGIRGLSTFLDRSEELTILWSSRYFTRLWCVYELATFLRHGQAQQVKLFPVAMARVLLVIASSSVPARILDDFNYILGSSDIFAAVIQFACILLVQPLILYLLLGVMADVQNLEKQFKEFSIQKSQCFCCTSDHRHPDTGETLMCDRKFVYEAVRTWYAAGADGDNGDSIHFEKFDQVVRTSLRSSVLEGAETVILPFKIVFCLAVVNQAPAVVQMMTWSEADMLRYGVPPVSETSFARSVWRVIAWVCFVWVKQLVFILVDAGFLFRICKWSSHLLRMSRLKVTLLVSPLLVLVSLIYITAIATSYGDFIVPFHIMFEWLPVVTAGWWLFISCLYRVGPFS</sequence>
<feature type="transmembrane region" description="Helical" evidence="2">
    <location>
        <begin position="489"/>
        <end position="510"/>
    </location>
</feature>
<feature type="transmembrane region" description="Helical" evidence="2">
    <location>
        <begin position="284"/>
        <end position="310"/>
    </location>
</feature>
<keyword evidence="2" id="KW-0472">Membrane</keyword>
<name>A0A9P1BV99_9DINO</name>
<gene>
    <name evidence="3" type="ORF">C1SCF055_LOCUS8077</name>
</gene>
<protein>
    <submittedName>
        <fullName evidence="3">Uncharacterized protein</fullName>
    </submittedName>
</protein>
<feature type="transmembrane region" description="Helical" evidence="2">
    <location>
        <begin position="250"/>
        <end position="272"/>
    </location>
</feature>
<dbReference type="AlphaFoldDB" id="A0A9P1BV99"/>
<keyword evidence="2" id="KW-1133">Transmembrane helix</keyword>
<keyword evidence="2" id="KW-0812">Transmembrane</keyword>
<keyword evidence="5" id="KW-1185">Reference proteome</keyword>
<dbReference type="Proteomes" id="UP001152797">
    <property type="component" value="Unassembled WGS sequence"/>
</dbReference>
<reference evidence="4 5" key="2">
    <citation type="submission" date="2024-05" db="EMBL/GenBank/DDBJ databases">
        <authorList>
            <person name="Chen Y."/>
            <person name="Shah S."/>
            <person name="Dougan E. K."/>
            <person name="Thang M."/>
            <person name="Chan C."/>
        </authorList>
    </citation>
    <scope>NUCLEOTIDE SEQUENCE [LARGE SCALE GENOMIC DNA]</scope>
</reference>
<dbReference type="EMBL" id="CAMXCT020000541">
    <property type="protein sequence ID" value="CAL1133550.1"/>
    <property type="molecule type" value="Genomic_DNA"/>
</dbReference>
<dbReference type="OrthoDB" id="430346at2759"/>
<evidence type="ECO:0000256" key="2">
    <source>
        <dbReference type="SAM" id="Phobius"/>
    </source>
</evidence>